<feature type="compositionally biased region" description="Polar residues" evidence="1">
    <location>
        <begin position="46"/>
        <end position="58"/>
    </location>
</feature>
<accession>A0A1L9SYU1</accession>
<proteinExistence type="predicted"/>
<dbReference type="VEuPathDB" id="FungiDB:ASPSYDRAFT_95709"/>
<evidence type="ECO:0000313" key="2">
    <source>
        <dbReference type="EMBL" id="OJJ52392.1"/>
    </source>
</evidence>
<evidence type="ECO:0000256" key="1">
    <source>
        <dbReference type="SAM" id="MobiDB-lite"/>
    </source>
</evidence>
<feature type="compositionally biased region" description="Basic and acidic residues" evidence="1">
    <location>
        <begin position="92"/>
        <end position="118"/>
    </location>
</feature>
<dbReference type="Proteomes" id="UP000184356">
    <property type="component" value="Unassembled WGS sequence"/>
</dbReference>
<organism evidence="2 3">
    <name type="scientific">Aspergillus sydowii CBS 593.65</name>
    <dbReference type="NCBI Taxonomy" id="1036612"/>
    <lineage>
        <taxon>Eukaryota</taxon>
        <taxon>Fungi</taxon>
        <taxon>Dikarya</taxon>
        <taxon>Ascomycota</taxon>
        <taxon>Pezizomycotina</taxon>
        <taxon>Eurotiomycetes</taxon>
        <taxon>Eurotiomycetidae</taxon>
        <taxon>Eurotiales</taxon>
        <taxon>Aspergillaceae</taxon>
        <taxon>Aspergillus</taxon>
        <taxon>Aspergillus subgen. Nidulantes</taxon>
    </lineage>
</organism>
<keyword evidence="3" id="KW-1185">Reference proteome</keyword>
<dbReference type="AlphaFoldDB" id="A0A1L9SYU1"/>
<evidence type="ECO:0000313" key="3">
    <source>
        <dbReference type="Proteomes" id="UP000184356"/>
    </source>
</evidence>
<dbReference type="GeneID" id="63769226"/>
<feature type="region of interest" description="Disordered" evidence="1">
    <location>
        <begin position="43"/>
        <end position="130"/>
    </location>
</feature>
<sequence length="191" mass="21515">MPSPTTYAASTFLLRTTHVLLSHHLYTNGIDMADIEPMMLLGPASLPSSEQSAPTVGQGSEFEEPIDDAEVHPRENRRKPRQQPSVTPNKSKGGEKERHGREGRRKLGNERSDDDGKEHRRSRADSWLPRRWRLKKSTLAMEANRAAGFDGTSQAPAATRKRLFQELHHLSNYPRRVLRAMLGNEAETSDP</sequence>
<reference evidence="3" key="1">
    <citation type="journal article" date="2017" name="Genome Biol.">
        <title>Comparative genomics reveals high biological diversity and specific adaptations in the industrially and medically important fungal genus Aspergillus.</title>
        <authorList>
            <person name="de Vries R.P."/>
            <person name="Riley R."/>
            <person name="Wiebenga A."/>
            <person name="Aguilar-Osorio G."/>
            <person name="Amillis S."/>
            <person name="Uchima C.A."/>
            <person name="Anderluh G."/>
            <person name="Asadollahi M."/>
            <person name="Askin M."/>
            <person name="Barry K."/>
            <person name="Battaglia E."/>
            <person name="Bayram O."/>
            <person name="Benocci T."/>
            <person name="Braus-Stromeyer S.A."/>
            <person name="Caldana C."/>
            <person name="Canovas D."/>
            <person name="Cerqueira G.C."/>
            <person name="Chen F."/>
            <person name="Chen W."/>
            <person name="Choi C."/>
            <person name="Clum A."/>
            <person name="Dos Santos R.A."/>
            <person name="Damasio A.R."/>
            <person name="Diallinas G."/>
            <person name="Emri T."/>
            <person name="Fekete E."/>
            <person name="Flipphi M."/>
            <person name="Freyberg S."/>
            <person name="Gallo A."/>
            <person name="Gournas C."/>
            <person name="Habgood R."/>
            <person name="Hainaut M."/>
            <person name="Harispe M.L."/>
            <person name="Henrissat B."/>
            <person name="Hilden K.S."/>
            <person name="Hope R."/>
            <person name="Hossain A."/>
            <person name="Karabika E."/>
            <person name="Karaffa L."/>
            <person name="Karanyi Z."/>
            <person name="Krasevec N."/>
            <person name="Kuo A."/>
            <person name="Kusch H."/>
            <person name="LaButti K."/>
            <person name="Lagendijk E.L."/>
            <person name="Lapidus A."/>
            <person name="Levasseur A."/>
            <person name="Lindquist E."/>
            <person name="Lipzen A."/>
            <person name="Logrieco A.F."/>
            <person name="MacCabe A."/>
            <person name="Maekelae M.R."/>
            <person name="Malavazi I."/>
            <person name="Melin P."/>
            <person name="Meyer V."/>
            <person name="Mielnichuk N."/>
            <person name="Miskei M."/>
            <person name="Molnar A.P."/>
            <person name="Mule G."/>
            <person name="Ngan C.Y."/>
            <person name="Orejas M."/>
            <person name="Orosz E."/>
            <person name="Ouedraogo J.P."/>
            <person name="Overkamp K.M."/>
            <person name="Park H.-S."/>
            <person name="Perrone G."/>
            <person name="Piumi F."/>
            <person name="Punt P.J."/>
            <person name="Ram A.F."/>
            <person name="Ramon A."/>
            <person name="Rauscher S."/>
            <person name="Record E."/>
            <person name="Riano-Pachon D.M."/>
            <person name="Robert V."/>
            <person name="Roehrig J."/>
            <person name="Ruller R."/>
            <person name="Salamov A."/>
            <person name="Salih N.S."/>
            <person name="Samson R.A."/>
            <person name="Sandor E."/>
            <person name="Sanguinetti M."/>
            <person name="Schuetze T."/>
            <person name="Sepcic K."/>
            <person name="Shelest E."/>
            <person name="Sherlock G."/>
            <person name="Sophianopoulou V."/>
            <person name="Squina F.M."/>
            <person name="Sun H."/>
            <person name="Susca A."/>
            <person name="Todd R.B."/>
            <person name="Tsang A."/>
            <person name="Unkles S.E."/>
            <person name="van de Wiele N."/>
            <person name="van Rossen-Uffink D."/>
            <person name="Oliveira J.V."/>
            <person name="Vesth T.C."/>
            <person name="Visser J."/>
            <person name="Yu J.-H."/>
            <person name="Zhou M."/>
            <person name="Andersen M.R."/>
            <person name="Archer D.B."/>
            <person name="Baker S.E."/>
            <person name="Benoit I."/>
            <person name="Brakhage A.A."/>
            <person name="Braus G.H."/>
            <person name="Fischer R."/>
            <person name="Frisvad J.C."/>
            <person name="Goldman G.H."/>
            <person name="Houbraken J."/>
            <person name="Oakley B."/>
            <person name="Pocsi I."/>
            <person name="Scazzocchio C."/>
            <person name="Seiboth B."/>
            <person name="vanKuyk P.A."/>
            <person name="Wortman J."/>
            <person name="Dyer P.S."/>
            <person name="Grigoriev I.V."/>
        </authorList>
    </citation>
    <scope>NUCLEOTIDE SEQUENCE [LARGE SCALE GENOMIC DNA]</scope>
    <source>
        <strain evidence="3">CBS 593.65</strain>
    </source>
</reference>
<protein>
    <submittedName>
        <fullName evidence="2">Uncharacterized protein</fullName>
    </submittedName>
</protein>
<dbReference type="EMBL" id="KV878602">
    <property type="protein sequence ID" value="OJJ52392.1"/>
    <property type="molecule type" value="Genomic_DNA"/>
</dbReference>
<dbReference type="RefSeq" id="XP_040696198.1">
    <property type="nucleotide sequence ID" value="XM_040853153.1"/>
</dbReference>
<dbReference type="OrthoDB" id="10477593at2759"/>
<gene>
    <name evidence="2" type="ORF">ASPSYDRAFT_95709</name>
</gene>
<name>A0A1L9SYU1_9EURO</name>